<dbReference type="RefSeq" id="WP_307281719.1">
    <property type="nucleotide sequence ID" value="NZ_JAUSVX010000016.1"/>
</dbReference>
<keyword evidence="3" id="KW-1185">Reference proteome</keyword>
<dbReference type="EMBL" id="JAUSVX010000016">
    <property type="protein sequence ID" value="MDQ0473443.1"/>
    <property type="molecule type" value="Genomic_DNA"/>
</dbReference>
<dbReference type="SUPFAM" id="SSF50494">
    <property type="entry name" value="Trypsin-like serine proteases"/>
    <property type="match status" value="1"/>
</dbReference>
<organism evidence="2 3">
    <name type="scientific">Labrys wisconsinensis</name>
    <dbReference type="NCBI Taxonomy" id="425677"/>
    <lineage>
        <taxon>Bacteria</taxon>
        <taxon>Pseudomonadati</taxon>
        <taxon>Pseudomonadota</taxon>
        <taxon>Alphaproteobacteria</taxon>
        <taxon>Hyphomicrobiales</taxon>
        <taxon>Xanthobacteraceae</taxon>
        <taxon>Labrys</taxon>
    </lineage>
</organism>
<dbReference type="InterPro" id="IPR043504">
    <property type="entry name" value="Peptidase_S1_PA_chymotrypsin"/>
</dbReference>
<name>A0ABU0JJ56_9HYPH</name>
<reference evidence="2 3" key="1">
    <citation type="submission" date="2023-07" db="EMBL/GenBank/DDBJ databases">
        <title>Genomic Encyclopedia of Type Strains, Phase IV (KMG-IV): sequencing the most valuable type-strain genomes for metagenomic binning, comparative biology and taxonomic classification.</title>
        <authorList>
            <person name="Goeker M."/>
        </authorList>
    </citation>
    <scope>NUCLEOTIDE SEQUENCE [LARGE SCALE GENOMIC DNA]</scope>
    <source>
        <strain evidence="2 3">DSM 19619</strain>
    </source>
</reference>
<dbReference type="InterPro" id="IPR045430">
    <property type="entry name" value="EAD1"/>
</dbReference>
<evidence type="ECO:0000313" key="3">
    <source>
        <dbReference type="Proteomes" id="UP001242480"/>
    </source>
</evidence>
<proteinExistence type="predicted"/>
<dbReference type="PANTHER" id="PTHR14389:SF3">
    <property type="entry name" value="PROTEIN FAM111A-LIKE"/>
    <property type="match status" value="1"/>
</dbReference>
<accession>A0ABU0JJ56</accession>
<evidence type="ECO:0000259" key="1">
    <source>
        <dbReference type="Pfam" id="PF19955"/>
    </source>
</evidence>
<dbReference type="Pfam" id="PF19955">
    <property type="entry name" value="EAD1"/>
    <property type="match status" value="1"/>
</dbReference>
<dbReference type="GO" id="GO:0008233">
    <property type="term" value="F:peptidase activity"/>
    <property type="evidence" value="ECO:0007669"/>
    <property type="project" value="UniProtKB-KW"/>
</dbReference>
<keyword evidence="2" id="KW-0645">Protease</keyword>
<protein>
    <submittedName>
        <fullName evidence="2">S1-C subfamily serine protease</fullName>
    </submittedName>
</protein>
<comment type="caution">
    <text evidence="2">The sequence shown here is derived from an EMBL/GenBank/DDBJ whole genome shotgun (WGS) entry which is preliminary data.</text>
</comment>
<sequence length="352" mass="37223">MAVDLENLTGAQVKVVVEAIRSSFDEEQLTMLLATDLDRDIDDLAEPGTWEFRVFRVVRASQMQGFGQRLIEAIEAERPDAPRIKGLRTTLGLVAPSQPAGAAAATGPLEKIVRDRSTMRDFGRWLDLLVRIQGRVCRVEGKMYGTAFLVADDLVLTNYHVVEAEAKGVAAPADLAFRFDYSTRDGADQPGRVVKAAAQWLVASAPYAQADLTAGAGAAGPGDLDFALVRLAEPVGRDAKGTGLRGSIPLSVEAPRASEGDVVFIVQHPQGAPLSLASGVVEAPVPSGLRLRYDANTEPGSSGSPVFDASLGLLALHHAGDPNWTPTYNQGIPIGLVAAWLKDRAIALAGAA</sequence>
<dbReference type="Gene3D" id="2.40.10.10">
    <property type="entry name" value="Trypsin-like serine proteases"/>
    <property type="match status" value="2"/>
</dbReference>
<dbReference type="InterPro" id="IPR009003">
    <property type="entry name" value="Peptidase_S1_PA"/>
</dbReference>
<dbReference type="Proteomes" id="UP001242480">
    <property type="component" value="Unassembled WGS sequence"/>
</dbReference>
<dbReference type="GO" id="GO:0006508">
    <property type="term" value="P:proteolysis"/>
    <property type="evidence" value="ECO:0007669"/>
    <property type="project" value="UniProtKB-KW"/>
</dbReference>
<evidence type="ECO:0000313" key="2">
    <source>
        <dbReference type="EMBL" id="MDQ0473443.1"/>
    </source>
</evidence>
<feature type="domain" description="Effector-associated" evidence="1">
    <location>
        <begin position="7"/>
        <end position="89"/>
    </location>
</feature>
<gene>
    <name evidence="2" type="ORF">QO011_006479</name>
</gene>
<keyword evidence="2" id="KW-0378">Hydrolase</keyword>
<dbReference type="Pfam" id="PF13365">
    <property type="entry name" value="Trypsin_2"/>
    <property type="match status" value="1"/>
</dbReference>
<dbReference type="PANTHER" id="PTHR14389">
    <property type="entry name" value="SI:CH1073-475A24.1"/>
    <property type="match status" value="1"/>
</dbReference>